<dbReference type="BioCyc" id="SCEL448385:SCE_RS32685-MONOMER"/>
<evidence type="ECO:0000256" key="1">
    <source>
        <dbReference type="ARBA" id="ARBA00022729"/>
    </source>
</evidence>
<dbReference type="PANTHER" id="PTHR43037">
    <property type="entry name" value="UNNAMED PRODUCT-RELATED"/>
    <property type="match status" value="1"/>
</dbReference>
<dbReference type="InterPro" id="IPR050955">
    <property type="entry name" value="Plant_Biomass_Hydrol_Est"/>
</dbReference>
<dbReference type="AlphaFoldDB" id="A9GK70"/>
<proteinExistence type="predicted"/>
<name>A9GK70_SORC5</name>
<feature type="domain" description="Phospholipase/carboxylesterase/thioesterase" evidence="4">
    <location>
        <begin position="164"/>
        <end position="318"/>
    </location>
</feature>
<dbReference type="GO" id="GO:0016787">
    <property type="term" value="F:hydrolase activity"/>
    <property type="evidence" value="ECO:0007669"/>
    <property type="project" value="UniProtKB-KW"/>
</dbReference>
<dbReference type="HOGENOM" id="CLU_983189_0_0_7"/>
<accession>A9GK70</accession>
<dbReference type="InterPro" id="IPR029058">
    <property type="entry name" value="AB_hydrolase_fold"/>
</dbReference>
<feature type="region of interest" description="Disordered" evidence="3">
    <location>
        <begin position="1"/>
        <end position="44"/>
    </location>
</feature>
<reference evidence="5 6" key="1">
    <citation type="journal article" date="2007" name="Nat. Biotechnol.">
        <title>Complete genome sequence of the myxobacterium Sorangium cellulosum.</title>
        <authorList>
            <person name="Schneiker S."/>
            <person name="Perlova O."/>
            <person name="Kaiser O."/>
            <person name="Gerth K."/>
            <person name="Alici A."/>
            <person name="Altmeyer M.O."/>
            <person name="Bartels D."/>
            <person name="Bekel T."/>
            <person name="Beyer S."/>
            <person name="Bode E."/>
            <person name="Bode H.B."/>
            <person name="Bolten C.J."/>
            <person name="Choudhuri J.V."/>
            <person name="Doss S."/>
            <person name="Elnakady Y.A."/>
            <person name="Frank B."/>
            <person name="Gaigalat L."/>
            <person name="Goesmann A."/>
            <person name="Groeger C."/>
            <person name="Gross F."/>
            <person name="Jelsbak L."/>
            <person name="Jelsbak L."/>
            <person name="Kalinowski J."/>
            <person name="Kegler C."/>
            <person name="Knauber T."/>
            <person name="Konietzny S."/>
            <person name="Kopp M."/>
            <person name="Krause L."/>
            <person name="Krug D."/>
            <person name="Linke B."/>
            <person name="Mahmud T."/>
            <person name="Martinez-Arias R."/>
            <person name="McHardy A.C."/>
            <person name="Merai M."/>
            <person name="Meyer F."/>
            <person name="Mormann S."/>
            <person name="Munoz-Dorado J."/>
            <person name="Perez J."/>
            <person name="Pradella S."/>
            <person name="Rachid S."/>
            <person name="Raddatz G."/>
            <person name="Rosenau F."/>
            <person name="Rueckert C."/>
            <person name="Sasse F."/>
            <person name="Scharfe M."/>
            <person name="Schuster S.C."/>
            <person name="Suen G."/>
            <person name="Treuner-Lange A."/>
            <person name="Velicer G.J."/>
            <person name="Vorholter F.-J."/>
            <person name="Weissman K.J."/>
            <person name="Welch R.D."/>
            <person name="Wenzel S.C."/>
            <person name="Whitworth D.E."/>
            <person name="Wilhelm S."/>
            <person name="Wittmann C."/>
            <person name="Bloecker H."/>
            <person name="Puehler A."/>
            <person name="Mueller R."/>
        </authorList>
    </citation>
    <scope>NUCLEOTIDE SEQUENCE [LARGE SCALE GENOMIC DNA]</scope>
    <source>
        <strain evidence="6">So ce56</strain>
    </source>
</reference>
<keyword evidence="6" id="KW-1185">Reference proteome</keyword>
<dbReference type="InterPro" id="IPR003140">
    <property type="entry name" value="PLipase/COase/thioEstase"/>
</dbReference>
<evidence type="ECO:0000313" key="6">
    <source>
        <dbReference type="Proteomes" id="UP000002139"/>
    </source>
</evidence>
<dbReference type="KEGG" id="scl:sce6374"/>
<dbReference type="EMBL" id="AM746676">
    <property type="protein sequence ID" value="CAN96541.1"/>
    <property type="molecule type" value="Genomic_DNA"/>
</dbReference>
<dbReference type="eggNOG" id="COG0400">
    <property type="taxonomic scope" value="Bacteria"/>
</dbReference>
<feature type="region of interest" description="Disordered" evidence="3">
    <location>
        <begin position="68"/>
        <end position="107"/>
    </location>
</feature>
<dbReference type="Gene3D" id="3.40.50.1820">
    <property type="entry name" value="alpha/beta hydrolase"/>
    <property type="match status" value="1"/>
</dbReference>
<feature type="compositionally biased region" description="Low complexity" evidence="3">
    <location>
        <begin position="76"/>
        <end position="92"/>
    </location>
</feature>
<keyword evidence="1" id="KW-0732">Signal</keyword>
<dbReference type="PANTHER" id="PTHR43037:SF5">
    <property type="entry name" value="FERULOYL ESTERASE"/>
    <property type="match status" value="1"/>
</dbReference>
<dbReference type="Pfam" id="PF02230">
    <property type="entry name" value="Abhydrolase_2"/>
    <property type="match status" value="1"/>
</dbReference>
<dbReference type="SUPFAM" id="SSF53474">
    <property type="entry name" value="alpha/beta-Hydrolases"/>
    <property type="match status" value="1"/>
</dbReference>
<protein>
    <submittedName>
        <fullName evidence="5">Probable carboxylesterase</fullName>
    </submittedName>
</protein>
<dbReference type="STRING" id="448385.sce6374"/>
<evidence type="ECO:0000259" key="4">
    <source>
        <dbReference type="Pfam" id="PF02230"/>
    </source>
</evidence>
<organism evidence="5 6">
    <name type="scientific">Sorangium cellulosum (strain So ce56)</name>
    <name type="common">Polyangium cellulosum (strain So ce56)</name>
    <dbReference type="NCBI Taxonomy" id="448385"/>
    <lineage>
        <taxon>Bacteria</taxon>
        <taxon>Pseudomonadati</taxon>
        <taxon>Myxococcota</taxon>
        <taxon>Polyangia</taxon>
        <taxon>Polyangiales</taxon>
        <taxon>Polyangiaceae</taxon>
        <taxon>Sorangium</taxon>
    </lineage>
</organism>
<gene>
    <name evidence="5" type="ordered locus">sce6374</name>
</gene>
<dbReference type="Proteomes" id="UP000002139">
    <property type="component" value="Chromosome"/>
</dbReference>
<keyword evidence="2" id="KW-0378">Hydrolase</keyword>
<evidence type="ECO:0000313" key="5">
    <source>
        <dbReference type="EMBL" id="CAN96541.1"/>
    </source>
</evidence>
<evidence type="ECO:0000256" key="2">
    <source>
        <dbReference type="ARBA" id="ARBA00022801"/>
    </source>
</evidence>
<sequence>MNEPRQWSPAAQSTLRTNARGRASLCARRRPRDRSTVVPMRHPPADPLRLRLLLSIGVVLLAGAGCSREQAPAPPAGSAAARPSSETPSAGPVAPPPPAGAPGSTTRGEIAGVRYLEHMTGGARPDERVPMIVALHPMGGDPADFLQMLRRYSRRARLILPYGHPSGGMYIWYDSVREDVAAPLVTREADRIAAALAALVAARPTVGKPLVTGFSQGGIMTFALAVTHPEALAAAFPISGLLPPSLYPSAALTSEPRPATLPPVTAFHGASDLAVPTQGARASIAELRRAGYTAELREYVGVEHDTSDEEMGEILERIGRAADALNVLRPHPARTDRRHTR</sequence>
<evidence type="ECO:0000256" key="3">
    <source>
        <dbReference type="SAM" id="MobiDB-lite"/>
    </source>
</evidence>